<keyword evidence="3" id="KW-1185">Reference proteome</keyword>
<feature type="transmembrane region" description="Helical" evidence="1">
    <location>
        <begin position="99"/>
        <end position="118"/>
    </location>
</feature>
<feature type="transmembrane region" description="Helical" evidence="1">
    <location>
        <begin position="208"/>
        <end position="229"/>
    </location>
</feature>
<accession>A0A2S9JZ53</accession>
<proteinExistence type="predicted"/>
<evidence type="ECO:0000313" key="2">
    <source>
        <dbReference type="EMBL" id="PRD58617.1"/>
    </source>
</evidence>
<dbReference type="EMBL" id="PVBT01000001">
    <property type="protein sequence ID" value="PRD58617.1"/>
    <property type="molecule type" value="Genomic_DNA"/>
</dbReference>
<dbReference type="InterPro" id="IPR012666">
    <property type="entry name" value="CbtA_put"/>
</dbReference>
<protein>
    <recommendedName>
        <fullName evidence="4">Cobalt transporter</fullName>
    </recommendedName>
</protein>
<comment type="caution">
    <text evidence="2">The sequence shown here is derived from an EMBL/GenBank/DDBJ whole genome shotgun (WGS) entry which is preliminary data.</text>
</comment>
<sequence length="246" mass="25975">MTRDLLIRGMIVGVIAGLLAFGFARVFGEPQVDHAIAFEEKMSQAAGAAAEPELVTRATQAGIGLFTGIVVYSAALGGLFSLVFAFVHGRVSSLSPRSTAALLALAGFVAIVLVPCIKYPMNPPAVGSPDTIGARTELFFVMLVVSLGALAAAVGLAKRLYAQHGAWNATLIAGAAYVVFIALVQYLLPAINEVPEQFSPTVLWNFRVASLGIHVIVWTTLGLLFGALAERVLAGQRPRYRLQAAR</sequence>
<gene>
    <name evidence="2" type="ORF">C5750_05840</name>
</gene>
<dbReference type="Proteomes" id="UP000238563">
    <property type="component" value="Unassembled WGS sequence"/>
</dbReference>
<feature type="transmembrane region" description="Helical" evidence="1">
    <location>
        <begin position="169"/>
        <end position="188"/>
    </location>
</feature>
<keyword evidence="1" id="KW-0472">Membrane</keyword>
<evidence type="ECO:0000256" key="1">
    <source>
        <dbReference type="SAM" id="Phobius"/>
    </source>
</evidence>
<evidence type="ECO:0008006" key="4">
    <source>
        <dbReference type="Google" id="ProtNLM"/>
    </source>
</evidence>
<dbReference type="Pfam" id="PF09490">
    <property type="entry name" value="CbtA"/>
    <property type="match status" value="1"/>
</dbReference>
<name>A0A2S9JZ53_9HYPH</name>
<reference evidence="2 3" key="1">
    <citation type="submission" date="2018-02" db="EMBL/GenBank/DDBJ databases">
        <title>The draft genome of Phyllobacterium myrsinacearum DSM5892.</title>
        <authorList>
            <person name="Li L."/>
            <person name="Liu L."/>
            <person name="Zhang X."/>
            <person name="Wang T."/>
        </authorList>
    </citation>
    <scope>NUCLEOTIDE SEQUENCE [LARGE SCALE GENOMIC DNA]</scope>
    <source>
        <strain evidence="2 3">DSM 5892</strain>
    </source>
</reference>
<keyword evidence="1" id="KW-0812">Transmembrane</keyword>
<evidence type="ECO:0000313" key="3">
    <source>
        <dbReference type="Proteomes" id="UP000238563"/>
    </source>
</evidence>
<feature type="transmembrane region" description="Helical" evidence="1">
    <location>
        <begin position="63"/>
        <end position="87"/>
    </location>
</feature>
<keyword evidence="1" id="KW-1133">Transmembrane helix</keyword>
<organism evidence="2 3">
    <name type="scientific">Phyllobacterium myrsinacearum</name>
    <dbReference type="NCBI Taxonomy" id="28101"/>
    <lineage>
        <taxon>Bacteria</taxon>
        <taxon>Pseudomonadati</taxon>
        <taxon>Pseudomonadota</taxon>
        <taxon>Alphaproteobacteria</taxon>
        <taxon>Hyphomicrobiales</taxon>
        <taxon>Phyllobacteriaceae</taxon>
        <taxon>Phyllobacterium</taxon>
    </lineage>
</organism>
<feature type="transmembrane region" description="Helical" evidence="1">
    <location>
        <begin position="138"/>
        <end position="157"/>
    </location>
</feature>
<dbReference type="OrthoDB" id="6851830at2"/>
<dbReference type="AlphaFoldDB" id="A0A2S9JZ53"/>
<dbReference type="RefSeq" id="WP_105732843.1">
    <property type="nucleotide sequence ID" value="NZ_PVBT01000001.1"/>
</dbReference>